<gene>
    <name evidence="1" type="ORF">MM415B01788_0008</name>
</gene>
<evidence type="ECO:0000313" key="1">
    <source>
        <dbReference type="EMBL" id="QJA56795.1"/>
    </source>
</evidence>
<dbReference type="AlphaFoldDB" id="A0A6M3IHD0"/>
<name>A0A6M3IHD0_9ZZZZ</name>
<protein>
    <submittedName>
        <fullName evidence="1">Uncharacterized protein</fullName>
    </submittedName>
</protein>
<organism evidence="1">
    <name type="scientific">viral metagenome</name>
    <dbReference type="NCBI Taxonomy" id="1070528"/>
    <lineage>
        <taxon>unclassified sequences</taxon>
        <taxon>metagenomes</taxon>
        <taxon>organismal metagenomes</taxon>
    </lineage>
</organism>
<accession>A0A6M3IHD0</accession>
<sequence>MSLKEEILRQTQRDHRITGETFELFAGGSAVEQRAFLEQEVELARNMVLFGLGGKVSTPLTGAKDTGVVKDVGTTEAPLYVKDVGTATPPILPPLGVVKTKKGVDKTV</sequence>
<reference evidence="1" key="1">
    <citation type="submission" date="2020-03" db="EMBL/GenBank/DDBJ databases">
        <title>The deep terrestrial virosphere.</title>
        <authorList>
            <person name="Holmfeldt K."/>
            <person name="Nilsson E."/>
            <person name="Simone D."/>
            <person name="Lopez-Fernandez M."/>
            <person name="Wu X."/>
            <person name="de Brujin I."/>
            <person name="Lundin D."/>
            <person name="Andersson A."/>
            <person name="Bertilsson S."/>
            <person name="Dopson M."/>
        </authorList>
    </citation>
    <scope>NUCLEOTIDE SEQUENCE</scope>
    <source>
        <strain evidence="1">MM415B01788</strain>
    </source>
</reference>
<dbReference type="EMBL" id="MT141239">
    <property type="protein sequence ID" value="QJA56795.1"/>
    <property type="molecule type" value="Genomic_DNA"/>
</dbReference>
<proteinExistence type="predicted"/>